<feature type="transmembrane region" description="Helical" evidence="17">
    <location>
        <begin position="270"/>
        <end position="289"/>
    </location>
</feature>
<feature type="transmembrane region" description="Helical" evidence="17">
    <location>
        <begin position="138"/>
        <end position="158"/>
    </location>
</feature>
<comment type="subcellular location">
    <subcellularLocation>
        <location evidence="2 17">Mitochondrion membrane</location>
        <topology evidence="2 17">Multi-pass membrane protein</topology>
    </subcellularLocation>
</comment>
<comment type="function">
    <text evidence="17">Core subunit of the mitochondrial membrane respiratory chain NADH dehydrogenase (Complex I) which catalyzes electron transfer from NADH through the respiratory chain, using ubiquinone as an electron acceptor. Essential for the catalytic activity and assembly of complex I.</text>
</comment>
<organism evidence="20">
    <name type="scientific">Scydmaeninae sp. BMNH 1274313</name>
    <dbReference type="NCBI Taxonomy" id="1796549"/>
    <lineage>
        <taxon>Eukaryota</taxon>
        <taxon>Metazoa</taxon>
        <taxon>Ecdysozoa</taxon>
        <taxon>Arthropoda</taxon>
        <taxon>Hexapoda</taxon>
        <taxon>Insecta</taxon>
        <taxon>Pterygota</taxon>
        <taxon>Neoptera</taxon>
        <taxon>Endopterygota</taxon>
        <taxon>Coleoptera</taxon>
        <taxon>Polyphaga</taxon>
        <taxon>Staphyliniformia</taxon>
        <taxon>Staphylinidae</taxon>
        <taxon>Scydmaeninae</taxon>
    </lineage>
</organism>
<evidence type="ECO:0000256" key="6">
    <source>
        <dbReference type="ARBA" id="ARBA00022448"/>
    </source>
</evidence>
<feature type="domain" description="NADH:ubiquinone oxidoreductase chain 4 N-terminal" evidence="19">
    <location>
        <begin position="1"/>
        <end position="101"/>
    </location>
</feature>
<proteinExistence type="inferred from homology"/>
<feature type="transmembrane region" description="Helical" evidence="17">
    <location>
        <begin position="178"/>
        <end position="201"/>
    </location>
</feature>
<dbReference type="EMBL" id="KT696214">
    <property type="protein sequence ID" value="AML26241.1"/>
    <property type="molecule type" value="Genomic_DNA"/>
</dbReference>
<feature type="transmembrane region" description="Helical" evidence="17">
    <location>
        <begin position="408"/>
        <end position="427"/>
    </location>
</feature>
<geneLocation type="mitochondrion" evidence="20"/>
<feature type="transmembrane region" description="Helical" evidence="17">
    <location>
        <begin position="21"/>
        <end position="43"/>
    </location>
</feature>
<dbReference type="InterPro" id="IPR003918">
    <property type="entry name" value="NADH_UbQ_OxRdtase"/>
</dbReference>
<dbReference type="EC" id="7.1.1.2" evidence="4 17"/>
<dbReference type="PANTHER" id="PTHR43507:SF20">
    <property type="entry name" value="NADH-UBIQUINONE OXIDOREDUCTASE CHAIN 4"/>
    <property type="match status" value="1"/>
</dbReference>
<dbReference type="GO" id="GO:0003954">
    <property type="term" value="F:NADH dehydrogenase activity"/>
    <property type="evidence" value="ECO:0007669"/>
    <property type="project" value="TreeGrafter"/>
</dbReference>
<keyword evidence="11 17" id="KW-1133">Transmembrane helix</keyword>
<feature type="transmembrane region" description="Helical" evidence="17">
    <location>
        <begin position="109"/>
        <end position="131"/>
    </location>
</feature>
<dbReference type="AlphaFoldDB" id="A0A126TFA2"/>
<keyword evidence="6 17" id="KW-0813">Transport</keyword>
<feature type="transmembrane region" description="Helical" evidence="17">
    <location>
        <begin position="213"/>
        <end position="236"/>
    </location>
</feature>
<dbReference type="GO" id="GO:0008137">
    <property type="term" value="F:NADH dehydrogenase (ubiquinone) activity"/>
    <property type="evidence" value="ECO:0007669"/>
    <property type="project" value="UniProtKB-UniRule"/>
</dbReference>
<dbReference type="GO" id="GO:0048039">
    <property type="term" value="F:ubiquinone binding"/>
    <property type="evidence" value="ECO:0007669"/>
    <property type="project" value="TreeGrafter"/>
</dbReference>
<keyword evidence="13 17" id="KW-0830">Ubiquinone</keyword>
<evidence type="ECO:0000256" key="5">
    <source>
        <dbReference type="ARBA" id="ARBA00021006"/>
    </source>
</evidence>
<evidence type="ECO:0000256" key="9">
    <source>
        <dbReference type="ARBA" id="ARBA00022967"/>
    </source>
</evidence>
<keyword evidence="15 17" id="KW-0472">Membrane</keyword>
<evidence type="ECO:0000256" key="8">
    <source>
        <dbReference type="ARBA" id="ARBA00022692"/>
    </source>
</evidence>
<keyword evidence="12 17" id="KW-0520">NAD</keyword>
<name>A0A126TFA2_9COLE</name>
<evidence type="ECO:0000256" key="1">
    <source>
        <dbReference type="ARBA" id="ARBA00003257"/>
    </source>
</evidence>
<feature type="transmembrane region" description="Helical" evidence="17">
    <location>
        <begin position="242"/>
        <end position="263"/>
    </location>
</feature>
<dbReference type="GO" id="GO:0042773">
    <property type="term" value="P:ATP synthesis coupled electron transport"/>
    <property type="evidence" value="ECO:0007669"/>
    <property type="project" value="InterPro"/>
</dbReference>
<keyword evidence="9" id="KW-1278">Translocase</keyword>
<evidence type="ECO:0000256" key="7">
    <source>
        <dbReference type="ARBA" id="ARBA00022660"/>
    </source>
</evidence>
<comment type="similarity">
    <text evidence="3 17">Belongs to the complex I subunit 4 family.</text>
</comment>
<evidence type="ECO:0000256" key="3">
    <source>
        <dbReference type="ARBA" id="ARBA00009025"/>
    </source>
</evidence>
<comment type="catalytic activity">
    <reaction evidence="16 17">
        <text>a ubiquinone + NADH + 5 H(+)(in) = a ubiquinol + NAD(+) + 4 H(+)(out)</text>
        <dbReference type="Rhea" id="RHEA:29091"/>
        <dbReference type="Rhea" id="RHEA-COMP:9565"/>
        <dbReference type="Rhea" id="RHEA-COMP:9566"/>
        <dbReference type="ChEBI" id="CHEBI:15378"/>
        <dbReference type="ChEBI" id="CHEBI:16389"/>
        <dbReference type="ChEBI" id="CHEBI:17976"/>
        <dbReference type="ChEBI" id="CHEBI:57540"/>
        <dbReference type="ChEBI" id="CHEBI:57945"/>
        <dbReference type="EC" id="7.1.1.2"/>
    </reaction>
</comment>
<evidence type="ECO:0000256" key="10">
    <source>
        <dbReference type="ARBA" id="ARBA00022982"/>
    </source>
</evidence>
<evidence type="ECO:0000313" key="20">
    <source>
        <dbReference type="EMBL" id="AML26241.1"/>
    </source>
</evidence>
<evidence type="ECO:0000256" key="2">
    <source>
        <dbReference type="ARBA" id="ARBA00004225"/>
    </source>
</evidence>
<keyword evidence="10 17" id="KW-0249">Electron transport</keyword>
<evidence type="ECO:0000256" key="17">
    <source>
        <dbReference type="RuleBase" id="RU003297"/>
    </source>
</evidence>
<evidence type="ECO:0000259" key="19">
    <source>
        <dbReference type="Pfam" id="PF01059"/>
    </source>
</evidence>
<sequence length="440" mass="51806">MMSYLMMMVFMIPLIFYSSMYWLNQFYYLMMLIMFMLNYKYFLLMNISNLFGCDLLSYLMILLSFLIIFLMLMSSMLIYYKNMFYKYMLLMIMLLMSFLYILFFSYKMILFYIFFEMSLIPTLILIIGWGYQPERLQSGVYLLLYTLIGSFPLLSFILNYYSLSMMMSFIKLMYMDNIIYYFMMVLVFLIKLPMYMVHLWLPKAHVEAPISGSMILAGVLLKLGGVGLIRFLPIFYKVNINYNFILIIFSLLGGSYISMLCFRQVDMKSLIAYSSVSHMSLVLGSLLIFSSWSLLGALIMMLAHGLCSSGLFCLVNISYERSMSRSLFLNKGLINIIPSMSLWWFLLCSLSMSAPPSLNLLSEIMIINSLISWNKICMIFVLIMSFFSAVYSLYLYSYSQHGKLYSGGYSFFLINMREYMLLFMHWFPLNLMVLKSNLFY</sequence>
<evidence type="ECO:0000256" key="13">
    <source>
        <dbReference type="ARBA" id="ARBA00023075"/>
    </source>
</evidence>
<dbReference type="PANTHER" id="PTHR43507">
    <property type="entry name" value="NADH-UBIQUINONE OXIDOREDUCTASE CHAIN 4"/>
    <property type="match status" value="1"/>
</dbReference>
<comment type="function">
    <text evidence="1">Core subunit of the mitochondrial membrane respiratory chain NADH dehydrogenase (Complex I) that is believed to belong to the minimal assembly required for catalysis. Complex I functions in the transfer of electrons from NADH to the respiratory chain. The immediate electron acceptor for the enzyme is believed to be ubiquinone.</text>
</comment>
<evidence type="ECO:0000256" key="16">
    <source>
        <dbReference type="ARBA" id="ARBA00049551"/>
    </source>
</evidence>
<feature type="transmembrane region" description="Helical" evidence="17">
    <location>
        <begin position="55"/>
        <end position="80"/>
    </location>
</feature>
<evidence type="ECO:0000256" key="14">
    <source>
        <dbReference type="ARBA" id="ARBA00023128"/>
    </source>
</evidence>
<dbReference type="Pfam" id="PF01059">
    <property type="entry name" value="Oxidored_q5_N"/>
    <property type="match status" value="1"/>
</dbReference>
<gene>
    <name evidence="20" type="primary">ND4</name>
</gene>
<keyword evidence="7 17" id="KW-0679">Respiratory chain</keyword>
<evidence type="ECO:0000259" key="18">
    <source>
        <dbReference type="Pfam" id="PF00361"/>
    </source>
</evidence>
<dbReference type="PRINTS" id="PR01437">
    <property type="entry name" value="NUOXDRDTASE4"/>
</dbReference>
<dbReference type="Pfam" id="PF00361">
    <property type="entry name" value="Proton_antipo_M"/>
    <property type="match status" value="1"/>
</dbReference>
<evidence type="ECO:0000256" key="4">
    <source>
        <dbReference type="ARBA" id="ARBA00012944"/>
    </source>
</evidence>
<dbReference type="GO" id="GO:0031966">
    <property type="term" value="C:mitochondrial membrane"/>
    <property type="evidence" value="ECO:0007669"/>
    <property type="project" value="UniProtKB-SubCell"/>
</dbReference>
<feature type="transmembrane region" description="Helical" evidence="17">
    <location>
        <begin position="295"/>
        <end position="315"/>
    </location>
</feature>
<feature type="domain" description="NADH:quinone oxidoreductase/Mrp antiporter transmembrane" evidence="18">
    <location>
        <begin position="105"/>
        <end position="387"/>
    </location>
</feature>
<dbReference type="InterPro" id="IPR000260">
    <property type="entry name" value="NADH4_N"/>
</dbReference>
<accession>A0A126TFA2</accession>
<keyword evidence="14 17" id="KW-0496">Mitochondrion</keyword>
<keyword evidence="8 17" id="KW-0812">Transmembrane</keyword>
<dbReference type="InterPro" id="IPR001750">
    <property type="entry name" value="ND/Mrp_TM"/>
</dbReference>
<dbReference type="GO" id="GO:0015990">
    <property type="term" value="P:electron transport coupled proton transport"/>
    <property type="evidence" value="ECO:0007669"/>
    <property type="project" value="TreeGrafter"/>
</dbReference>
<evidence type="ECO:0000256" key="12">
    <source>
        <dbReference type="ARBA" id="ARBA00023027"/>
    </source>
</evidence>
<reference evidence="20" key="1">
    <citation type="submission" date="2015-09" db="EMBL/GenBank/DDBJ databases">
        <title>Capturing the unknown biodiversity of arthropods in tropical forests using metagenomics.</title>
        <authorList>
            <person name="Andujar C."/>
            <person name="Creedy T.J."/>
            <person name="Garner B."/>
            <person name="Canty R."/>
            <person name="Warner H.B."/>
            <person name="Lipecki J."/>
            <person name="Crampton-Platt A."/>
            <person name="Gabrielli M."/>
            <person name="Croydon-Veleslavov I.A."/>
            <person name="Lim J.L."/>
            <person name="Linard B."/>
            <person name="Vogler A."/>
        </authorList>
    </citation>
    <scope>NUCLEOTIDE SEQUENCE</scope>
</reference>
<feature type="transmembrane region" description="Helical" evidence="17">
    <location>
        <begin position="327"/>
        <end position="352"/>
    </location>
</feature>
<evidence type="ECO:0000256" key="11">
    <source>
        <dbReference type="ARBA" id="ARBA00022989"/>
    </source>
</evidence>
<protein>
    <recommendedName>
        <fullName evidence="5 17">NADH-ubiquinone oxidoreductase chain 4</fullName>
        <ecNumber evidence="4 17">7.1.1.2</ecNumber>
    </recommendedName>
</protein>
<feature type="transmembrane region" description="Helical" evidence="17">
    <location>
        <begin position="372"/>
        <end position="396"/>
    </location>
</feature>
<feature type="transmembrane region" description="Helical" evidence="17">
    <location>
        <begin position="87"/>
        <end position="103"/>
    </location>
</feature>
<evidence type="ECO:0000256" key="15">
    <source>
        <dbReference type="ARBA" id="ARBA00023136"/>
    </source>
</evidence>